<keyword evidence="2" id="KW-1185">Reference proteome</keyword>
<name>A0ABR0JUW1_9EURO</name>
<sequence length="177" mass="19432">MIDTQSSLPIPLLAWVVSSGCGHIAQVNTVDVKQFSFDLIATTKHISETLTNESEYANLGYLGKMARESFRRGEWVPEFATYNIFRAYSLRFSISLSFAGKTLSFRQDNIPVEVVAGMTQPLGEGQNVCTNTFSAGSQVTMVDMLSTELDDQLLLLTEQAGQGVPPPSYRPRDDIAG</sequence>
<gene>
    <name evidence="1" type="ORF">LTR24_010241</name>
</gene>
<dbReference type="Proteomes" id="UP001345013">
    <property type="component" value="Unassembled WGS sequence"/>
</dbReference>
<evidence type="ECO:0000313" key="1">
    <source>
        <dbReference type="EMBL" id="KAK5074420.1"/>
    </source>
</evidence>
<dbReference type="EMBL" id="JAVRRG010000291">
    <property type="protein sequence ID" value="KAK5074420.1"/>
    <property type="molecule type" value="Genomic_DNA"/>
</dbReference>
<evidence type="ECO:0008006" key="3">
    <source>
        <dbReference type="Google" id="ProtNLM"/>
    </source>
</evidence>
<comment type="caution">
    <text evidence="1">The sequence shown here is derived from an EMBL/GenBank/DDBJ whole genome shotgun (WGS) entry which is preliminary data.</text>
</comment>
<protein>
    <recommendedName>
        <fullName evidence="3">Vitellogenin</fullName>
    </recommendedName>
</protein>
<evidence type="ECO:0000313" key="2">
    <source>
        <dbReference type="Proteomes" id="UP001345013"/>
    </source>
</evidence>
<organism evidence="1 2">
    <name type="scientific">Lithohypha guttulata</name>
    <dbReference type="NCBI Taxonomy" id="1690604"/>
    <lineage>
        <taxon>Eukaryota</taxon>
        <taxon>Fungi</taxon>
        <taxon>Dikarya</taxon>
        <taxon>Ascomycota</taxon>
        <taxon>Pezizomycotina</taxon>
        <taxon>Eurotiomycetes</taxon>
        <taxon>Chaetothyriomycetidae</taxon>
        <taxon>Chaetothyriales</taxon>
        <taxon>Trichomeriaceae</taxon>
        <taxon>Lithohypha</taxon>
    </lineage>
</organism>
<proteinExistence type="predicted"/>
<reference evidence="1 2" key="1">
    <citation type="submission" date="2023-08" db="EMBL/GenBank/DDBJ databases">
        <title>Black Yeasts Isolated from many extreme environments.</title>
        <authorList>
            <person name="Coleine C."/>
            <person name="Stajich J.E."/>
            <person name="Selbmann L."/>
        </authorList>
    </citation>
    <scope>NUCLEOTIDE SEQUENCE [LARGE SCALE GENOMIC DNA]</scope>
    <source>
        <strain evidence="1 2">CCFEE 5885</strain>
    </source>
</reference>
<accession>A0ABR0JUW1</accession>